<keyword evidence="3" id="KW-0949">S-adenosyl-L-methionine</keyword>
<dbReference type="InterPro" id="IPR029063">
    <property type="entry name" value="SAM-dependent_MTases_sf"/>
</dbReference>
<evidence type="ECO:0000256" key="3">
    <source>
        <dbReference type="ARBA" id="ARBA00022691"/>
    </source>
</evidence>
<reference evidence="4 5" key="1">
    <citation type="submission" date="2021-07" db="EMBL/GenBank/DDBJ databases">
        <title>Sphingomonas sp.</title>
        <authorList>
            <person name="Feng G."/>
            <person name="Li J."/>
            <person name="Pan M."/>
        </authorList>
    </citation>
    <scope>NUCLEOTIDE SEQUENCE [LARGE SCALE GENOMIC DNA]</scope>
    <source>
        <strain evidence="4 5">RRHST34</strain>
    </source>
</reference>
<dbReference type="EMBL" id="JAHXZN010000004">
    <property type="protein sequence ID" value="MBW6531792.1"/>
    <property type="molecule type" value="Genomic_DNA"/>
</dbReference>
<dbReference type="GO" id="GO:0032259">
    <property type="term" value="P:methylation"/>
    <property type="evidence" value="ECO:0007669"/>
    <property type="project" value="UniProtKB-KW"/>
</dbReference>
<dbReference type="PANTHER" id="PTHR43464:SF19">
    <property type="entry name" value="UBIQUINONE BIOSYNTHESIS O-METHYLTRANSFERASE, MITOCHONDRIAL"/>
    <property type="match status" value="1"/>
</dbReference>
<comment type="caution">
    <text evidence="4">The sequence shown here is derived from an EMBL/GenBank/DDBJ whole genome shotgun (WGS) entry which is preliminary data.</text>
</comment>
<dbReference type="PANTHER" id="PTHR43464">
    <property type="entry name" value="METHYLTRANSFERASE"/>
    <property type="match status" value="1"/>
</dbReference>
<dbReference type="GO" id="GO:0008168">
    <property type="term" value="F:methyltransferase activity"/>
    <property type="evidence" value="ECO:0007669"/>
    <property type="project" value="UniProtKB-KW"/>
</dbReference>
<dbReference type="Pfam" id="PF13489">
    <property type="entry name" value="Methyltransf_23"/>
    <property type="match status" value="1"/>
</dbReference>
<dbReference type="CDD" id="cd02440">
    <property type="entry name" value="AdoMet_MTases"/>
    <property type="match status" value="1"/>
</dbReference>
<keyword evidence="2" id="KW-0808">Transferase</keyword>
<evidence type="ECO:0000256" key="1">
    <source>
        <dbReference type="ARBA" id="ARBA00022603"/>
    </source>
</evidence>
<evidence type="ECO:0000313" key="4">
    <source>
        <dbReference type="EMBL" id="MBW6531792.1"/>
    </source>
</evidence>
<proteinExistence type="predicted"/>
<dbReference type="SUPFAM" id="SSF53335">
    <property type="entry name" value="S-adenosyl-L-methionine-dependent methyltransferases"/>
    <property type="match status" value="1"/>
</dbReference>
<protein>
    <submittedName>
        <fullName evidence="4">Class I SAM-dependent methyltransferase</fullName>
    </submittedName>
</protein>
<sequence length="177" mass="18441">MAVRSGVGTALVRAWAARRLPPGAAILDIGCGSGMPIAAALVADGFTIWGIDPSPRMIAAFRRRLPGMPAACEPAQASDVFGRRFEGAIAVGVLFLLRPADQLALLRRVAGALVPGGHFLFSAPRARAAWTDSLTGGASVSLGVEAYAVHLADAGLRLLRSERDEGGNDYHETIRAA</sequence>
<dbReference type="Proteomes" id="UP000759103">
    <property type="component" value="Unassembled WGS sequence"/>
</dbReference>
<keyword evidence="5" id="KW-1185">Reference proteome</keyword>
<evidence type="ECO:0000313" key="5">
    <source>
        <dbReference type="Proteomes" id="UP000759103"/>
    </source>
</evidence>
<accession>A0ABS7BQN1</accession>
<name>A0ABS7BQN1_9SPHN</name>
<dbReference type="Gene3D" id="3.40.50.150">
    <property type="entry name" value="Vaccinia Virus protein VP39"/>
    <property type="match status" value="1"/>
</dbReference>
<evidence type="ECO:0000256" key="2">
    <source>
        <dbReference type="ARBA" id="ARBA00022679"/>
    </source>
</evidence>
<organism evidence="4 5">
    <name type="scientific">Sphingomonas citri</name>
    <dbReference type="NCBI Taxonomy" id="2862499"/>
    <lineage>
        <taxon>Bacteria</taxon>
        <taxon>Pseudomonadati</taxon>
        <taxon>Pseudomonadota</taxon>
        <taxon>Alphaproteobacteria</taxon>
        <taxon>Sphingomonadales</taxon>
        <taxon>Sphingomonadaceae</taxon>
        <taxon>Sphingomonas</taxon>
    </lineage>
</organism>
<keyword evidence="1 4" id="KW-0489">Methyltransferase</keyword>
<gene>
    <name evidence="4" type="ORF">KZ820_13690</name>
</gene>